<comment type="subcellular location">
    <subcellularLocation>
        <location evidence="1">Membrane</location>
        <topology evidence="1">Multi-pass membrane protein</topology>
    </subcellularLocation>
</comment>
<dbReference type="InterPro" id="IPR011701">
    <property type="entry name" value="MFS"/>
</dbReference>
<dbReference type="GO" id="GO:0022857">
    <property type="term" value="F:transmembrane transporter activity"/>
    <property type="evidence" value="ECO:0007669"/>
    <property type="project" value="InterPro"/>
</dbReference>
<evidence type="ECO:0000256" key="1">
    <source>
        <dbReference type="ARBA" id="ARBA00004141"/>
    </source>
</evidence>
<keyword evidence="8" id="KW-1185">Reference proteome</keyword>
<feature type="transmembrane region" description="Helical" evidence="5">
    <location>
        <begin position="77"/>
        <end position="103"/>
    </location>
</feature>
<keyword evidence="3 5" id="KW-1133">Transmembrane helix</keyword>
<accession>A0A6G1LD61</accession>
<dbReference type="PRINTS" id="PR01036">
    <property type="entry name" value="TCRTETB"/>
</dbReference>
<evidence type="ECO:0000256" key="5">
    <source>
        <dbReference type="SAM" id="Phobius"/>
    </source>
</evidence>
<dbReference type="OrthoDB" id="4139357at2759"/>
<feature type="domain" description="Major facilitator superfamily (MFS) profile" evidence="6">
    <location>
        <begin position="78"/>
        <end position="572"/>
    </location>
</feature>
<feature type="transmembrane region" description="Helical" evidence="5">
    <location>
        <begin position="115"/>
        <end position="133"/>
    </location>
</feature>
<dbReference type="Proteomes" id="UP000799436">
    <property type="component" value="Unassembled WGS sequence"/>
</dbReference>
<name>A0A6G1LD61_9PEZI</name>
<dbReference type="Gene3D" id="1.20.1720.10">
    <property type="entry name" value="Multidrug resistance protein D"/>
    <property type="match status" value="1"/>
</dbReference>
<dbReference type="PROSITE" id="PS50850">
    <property type="entry name" value="MFS"/>
    <property type="match status" value="1"/>
</dbReference>
<feature type="transmembrane region" description="Helical" evidence="5">
    <location>
        <begin position="176"/>
        <end position="194"/>
    </location>
</feature>
<dbReference type="SUPFAM" id="SSF103473">
    <property type="entry name" value="MFS general substrate transporter"/>
    <property type="match status" value="1"/>
</dbReference>
<proteinExistence type="predicted"/>
<protein>
    <submittedName>
        <fullName evidence="7">MFS general substrate transporter</fullName>
    </submittedName>
</protein>
<dbReference type="PANTHER" id="PTHR23501:SF156">
    <property type="entry name" value="TRANSPORTER, PUTATIVE-RELATED"/>
    <property type="match status" value="1"/>
</dbReference>
<dbReference type="Pfam" id="PF07690">
    <property type="entry name" value="MFS_1"/>
    <property type="match status" value="1"/>
</dbReference>
<dbReference type="EMBL" id="ML995828">
    <property type="protein sequence ID" value="KAF2770094.1"/>
    <property type="molecule type" value="Genomic_DNA"/>
</dbReference>
<feature type="transmembrane region" description="Helical" evidence="5">
    <location>
        <begin position="232"/>
        <end position="252"/>
    </location>
</feature>
<dbReference type="GO" id="GO:0005886">
    <property type="term" value="C:plasma membrane"/>
    <property type="evidence" value="ECO:0007669"/>
    <property type="project" value="TreeGrafter"/>
</dbReference>
<feature type="transmembrane region" description="Helical" evidence="5">
    <location>
        <begin position="431"/>
        <end position="451"/>
    </location>
</feature>
<feature type="transmembrane region" description="Helical" evidence="5">
    <location>
        <begin position="341"/>
        <end position="364"/>
    </location>
</feature>
<feature type="transmembrane region" description="Helical" evidence="5">
    <location>
        <begin position="404"/>
        <end position="425"/>
    </location>
</feature>
<feature type="transmembrane region" description="Helical" evidence="5">
    <location>
        <begin position="301"/>
        <end position="320"/>
    </location>
</feature>
<dbReference type="AlphaFoldDB" id="A0A6G1LD61"/>
<feature type="transmembrane region" description="Helical" evidence="5">
    <location>
        <begin position="472"/>
        <end position="490"/>
    </location>
</feature>
<feature type="transmembrane region" description="Helical" evidence="5">
    <location>
        <begin position="376"/>
        <end position="397"/>
    </location>
</feature>
<keyword evidence="2 5" id="KW-0812">Transmembrane</keyword>
<evidence type="ECO:0000256" key="2">
    <source>
        <dbReference type="ARBA" id="ARBA00022692"/>
    </source>
</evidence>
<feature type="transmembrane region" description="Helical" evidence="5">
    <location>
        <begin position="272"/>
        <end position="295"/>
    </location>
</feature>
<evidence type="ECO:0000259" key="6">
    <source>
        <dbReference type="PROSITE" id="PS50850"/>
    </source>
</evidence>
<evidence type="ECO:0000256" key="3">
    <source>
        <dbReference type="ARBA" id="ARBA00022989"/>
    </source>
</evidence>
<organism evidence="7 8">
    <name type="scientific">Teratosphaeria nubilosa</name>
    <dbReference type="NCBI Taxonomy" id="161662"/>
    <lineage>
        <taxon>Eukaryota</taxon>
        <taxon>Fungi</taxon>
        <taxon>Dikarya</taxon>
        <taxon>Ascomycota</taxon>
        <taxon>Pezizomycotina</taxon>
        <taxon>Dothideomycetes</taxon>
        <taxon>Dothideomycetidae</taxon>
        <taxon>Mycosphaerellales</taxon>
        <taxon>Teratosphaeriaceae</taxon>
        <taxon>Teratosphaeria</taxon>
    </lineage>
</organism>
<dbReference type="InterPro" id="IPR036259">
    <property type="entry name" value="MFS_trans_sf"/>
</dbReference>
<dbReference type="InterPro" id="IPR020846">
    <property type="entry name" value="MFS_dom"/>
</dbReference>
<feature type="transmembrane region" description="Helical" evidence="5">
    <location>
        <begin position="548"/>
        <end position="567"/>
    </location>
</feature>
<evidence type="ECO:0000313" key="7">
    <source>
        <dbReference type="EMBL" id="KAF2770094.1"/>
    </source>
</evidence>
<feature type="transmembrane region" description="Helical" evidence="5">
    <location>
        <begin position="201"/>
        <end position="226"/>
    </location>
</feature>
<sequence>MGKFGRESGARIASEAAVTTGRGASADSIGRNSICGEETAGRTKSTAPGETTVQSLEGVQDVNQSTARARKPLSFHLAFVGLCLLLLVFQMDATGLSIALPTIAGDLTGTSVKAFWANCSYTLCGLAVQPIWASVSDAFGRKYPLYLAVAFFSVGSIVFALAHGMGIIIAGRVLQGFGGAGVDALVTIIIADMTTLDERSWYLGLLNAVTAAGIVMGPFICALLATYSSWRWIGWINLPPLGVGSLLVIFRLRLKPVPLDAAIITILQRLDWAGMILIAGGVTTFCVAISCAGSLYPWGSWRTLLPLLLGIFILIAFAWYESKPAAPVIPLRLFHTKTGNMALLGGFLHGAILMPGLQYLPMVYQAVLLKTATSTALYLLPTLVLSVLVTAVSMMIVPVLGGYVWLLRGGWTITALGTGLLVLYHTQSSTAIMYGLPVLWAQGVSMLRVLMLPAQASVKHVNDEGLATANFMTIRMFGGLIGLAICAPIFNNVFATSIGDAAVEPTGPLAPLENASNAVNFIDSLRSLDVPEEAVNQVSQLYLDSFSAIFYTMTALSGLGLFSSIFLDEISLNRRERGRQHIQDE</sequence>
<gene>
    <name evidence="7" type="ORF">EJ03DRAFT_271144</name>
</gene>
<dbReference type="PANTHER" id="PTHR23501">
    <property type="entry name" value="MAJOR FACILITATOR SUPERFAMILY"/>
    <property type="match status" value="1"/>
</dbReference>
<evidence type="ECO:0000313" key="8">
    <source>
        <dbReference type="Proteomes" id="UP000799436"/>
    </source>
</evidence>
<evidence type="ECO:0000256" key="4">
    <source>
        <dbReference type="ARBA" id="ARBA00023136"/>
    </source>
</evidence>
<keyword evidence="4 5" id="KW-0472">Membrane</keyword>
<reference evidence="7" key="1">
    <citation type="journal article" date="2020" name="Stud. Mycol.">
        <title>101 Dothideomycetes genomes: a test case for predicting lifestyles and emergence of pathogens.</title>
        <authorList>
            <person name="Haridas S."/>
            <person name="Albert R."/>
            <person name="Binder M."/>
            <person name="Bloem J."/>
            <person name="Labutti K."/>
            <person name="Salamov A."/>
            <person name="Andreopoulos B."/>
            <person name="Baker S."/>
            <person name="Barry K."/>
            <person name="Bills G."/>
            <person name="Bluhm B."/>
            <person name="Cannon C."/>
            <person name="Castanera R."/>
            <person name="Culley D."/>
            <person name="Daum C."/>
            <person name="Ezra D."/>
            <person name="Gonzalez J."/>
            <person name="Henrissat B."/>
            <person name="Kuo A."/>
            <person name="Liang C."/>
            <person name="Lipzen A."/>
            <person name="Lutzoni F."/>
            <person name="Magnuson J."/>
            <person name="Mondo S."/>
            <person name="Nolan M."/>
            <person name="Ohm R."/>
            <person name="Pangilinan J."/>
            <person name="Park H.-J."/>
            <person name="Ramirez L."/>
            <person name="Alfaro M."/>
            <person name="Sun H."/>
            <person name="Tritt A."/>
            <person name="Yoshinaga Y."/>
            <person name="Zwiers L.-H."/>
            <person name="Turgeon B."/>
            <person name="Goodwin S."/>
            <person name="Spatafora J."/>
            <person name="Crous P."/>
            <person name="Grigoriev I."/>
        </authorList>
    </citation>
    <scope>NUCLEOTIDE SEQUENCE</scope>
    <source>
        <strain evidence="7">CBS 116005</strain>
    </source>
</reference>
<feature type="transmembrane region" description="Helical" evidence="5">
    <location>
        <begin position="145"/>
        <end position="170"/>
    </location>
</feature>